<comment type="caution">
    <text evidence="3">The sequence shown here is derived from an EMBL/GenBank/DDBJ whole genome shotgun (WGS) entry which is preliminary data.</text>
</comment>
<accession>A0A095SNB0</accession>
<sequence>MNTVNRIANILRASAALLVTAVGILFSADDDESEDRPLGDGSDRFGEHNFRTGRMDSGADPDGWYEEDL</sequence>
<keyword evidence="4" id="KW-1185">Reference proteome</keyword>
<evidence type="ECO:0000256" key="1">
    <source>
        <dbReference type="SAM" id="MobiDB-lite"/>
    </source>
</evidence>
<gene>
    <name evidence="3" type="ORF">Y5S_00598</name>
</gene>
<evidence type="ECO:0000313" key="3">
    <source>
        <dbReference type="EMBL" id="KGD66126.1"/>
    </source>
</evidence>
<dbReference type="RefSeq" id="WP_008296020.1">
    <property type="nucleotide sequence ID" value="NZ_ARXV01000002.1"/>
</dbReference>
<proteinExistence type="predicted"/>
<dbReference type="OrthoDB" id="7063756at2"/>
<evidence type="ECO:0000256" key="2">
    <source>
        <dbReference type="SAM" id="SignalP"/>
    </source>
</evidence>
<dbReference type="eggNOG" id="ENOG5033D7F">
    <property type="taxonomic scope" value="Bacteria"/>
</dbReference>
<organism evidence="3 4">
    <name type="scientific">Alcanivorax nanhaiticus</name>
    <dbReference type="NCBI Taxonomy" id="1177154"/>
    <lineage>
        <taxon>Bacteria</taxon>
        <taxon>Pseudomonadati</taxon>
        <taxon>Pseudomonadota</taxon>
        <taxon>Gammaproteobacteria</taxon>
        <taxon>Oceanospirillales</taxon>
        <taxon>Alcanivoracaceae</taxon>
        <taxon>Alcanivorax</taxon>
    </lineage>
</organism>
<feature type="region of interest" description="Disordered" evidence="1">
    <location>
        <begin position="30"/>
        <end position="69"/>
    </location>
</feature>
<keyword evidence="2" id="KW-0732">Signal</keyword>
<dbReference type="Proteomes" id="UP000029444">
    <property type="component" value="Unassembled WGS sequence"/>
</dbReference>
<dbReference type="EMBL" id="ARXV01000002">
    <property type="protein sequence ID" value="KGD66126.1"/>
    <property type="molecule type" value="Genomic_DNA"/>
</dbReference>
<reference evidence="3 4" key="1">
    <citation type="submission" date="2012-09" db="EMBL/GenBank/DDBJ databases">
        <title>Genome Sequence of alkane-degrading Bacterium Alcanivorax sp. 19-m-6.</title>
        <authorList>
            <person name="Lai Q."/>
            <person name="Shao Z."/>
        </authorList>
    </citation>
    <scope>NUCLEOTIDE SEQUENCE [LARGE SCALE GENOMIC DNA]</scope>
    <source>
        <strain evidence="3 4">19-m-6</strain>
    </source>
</reference>
<protein>
    <submittedName>
        <fullName evidence="3">Uncharacterized protein</fullName>
    </submittedName>
</protein>
<feature type="chain" id="PRO_5001918117" evidence="2">
    <location>
        <begin position="28"/>
        <end position="69"/>
    </location>
</feature>
<feature type="compositionally biased region" description="Basic and acidic residues" evidence="1">
    <location>
        <begin position="35"/>
        <end position="54"/>
    </location>
</feature>
<evidence type="ECO:0000313" key="4">
    <source>
        <dbReference type="Proteomes" id="UP000029444"/>
    </source>
</evidence>
<feature type="signal peptide" evidence="2">
    <location>
        <begin position="1"/>
        <end position="27"/>
    </location>
</feature>
<dbReference type="AlphaFoldDB" id="A0A095SNB0"/>
<name>A0A095SNB0_9GAMM</name>